<keyword evidence="1" id="KW-1133">Transmembrane helix</keyword>
<feature type="transmembrane region" description="Helical" evidence="1">
    <location>
        <begin position="321"/>
        <end position="339"/>
    </location>
</feature>
<keyword evidence="2" id="KW-0732">Signal</keyword>
<dbReference type="Proteomes" id="UP001567538">
    <property type="component" value="Unassembled WGS sequence"/>
</dbReference>
<evidence type="ECO:0000313" key="4">
    <source>
        <dbReference type="Proteomes" id="UP001567538"/>
    </source>
</evidence>
<sequence>MCKQFLLILLLICLAAPIHCRKPHVINFRWPNLYPKSFAWDPKSDHFVLGSLRHRQIISVSDAGIVSSLLSDDSLPPDSFFLGISLDPRHRRLLAVVRRLSPPFSALAGYDLRTFRQLFLTPLDDLLPSAVAANDVAADYSGNAYVTDSANDVIFKVTEQGEASILSSSKLFKPDAIAMDGSGEGLNGVVYDTKGYLLVTQSNTGKLFKVFTDNGSARRVILNKDLTTADGIAVRRDGVALVASKNKLYFIKSDDSWSQGAVFDETALAEEKHATAVAVGADSRVYVLYGNADEGMIGNSEREEFSIVEVESEAEGKEENVWIFVLVGLGFAYFLIWRFQMRQLVHNMDKKHA</sequence>
<keyword evidence="1" id="KW-0472">Membrane</keyword>
<evidence type="ECO:0000313" key="3">
    <source>
        <dbReference type="EMBL" id="KAL1556574.1"/>
    </source>
</evidence>
<gene>
    <name evidence="3" type="ORF">AAHA92_12177</name>
</gene>
<keyword evidence="4" id="KW-1185">Reference proteome</keyword>
<feature type="signal peptide" evidence="2">
    <location>
        <begin position="1"/>
        <end position="20"/>
    </location>
</feature>
<dbReference type="InterPro" id="IPR011042">
    <property type="entry name" value="6-blade_b-propeller_TolB-like"/>
</dbReference>
<reference evidence="3 4" key="1">
    <citation type="submission" date="2024-06" db="EMBL/GenBank/DDBJ databases">
        <title>A chromosome level genome sequence of Diviner's sage (Salvia divinorum).</title>
        <authorList>
            <person name="Ford S.A."/>
            <person name="Ro D.-K."/>
            <person name="Ness R.W."/>
            <person name="Phillips M.A."/>
        </authorList>
    </citation>
    <scope>NUCLEOTIDE SEQUENCE [LARGE SCALE GENOMIC DNA]</scope>
    <source>
        <strain evidence="3">SAF-2024a</strain>
        <tissue evidence="3">Leaf</tissue>
    </source>
</reference>
<name>A0ABD1HKD3_SALDI</name>
<keyword evidence="1" id="KW-0812">Transmembrane</keyword>
<evidence type="ECO:0000256" key="1">
    <source>
        <dbReference type="SAM" id="Phobius"/>
    </source>
</evidence>
<organism evidence="3 4">
    <name type="scientific">Salvia divinorum</name>
    <name type="common">Maria pastora</name>
    <name type="synonym">Diviner's sage</name>
    <dbReference type="NCBI Taxonomy" id="28513"/>
    <lineage>
        <taxon>Eukaryota</taxon>
        <taxon>Viridiplantae</taxon>
        <taxon>Streptophyta</taxon>
        <taxon>Embryophyta</taxon>
        <taxon>Tracheophyta</taxon>
        <taxon>Spermatophyta</taxon>
        <taxon>Magnoliopsida</taxon>
        <taxon>eudicotyledons</taxon>
        <taxon>Gunneridae</taxon>
        <taxon>Pentapetalae</taxon>
        <taxon>asterids</taxon>
        <taxon>lamiids</taxon>
        <taxon>Lamiales</taxon>
        <taxon>Lamiaceae</taxon>
        <taxon>Nepetoideae</taxon>
        <taxon>Mentheae</taxon>
        <taxon>Salviinae</taxon>
        <taxon>Salvia</taxon>
        <taxon>Salvia subgen. Calosphace</taxon>
    </lineage>
</organism>
<protein>
    <submittedName>
        <fullName evidence="3">Uncharacterized protein</fullName>
    </submittedName>
</protein>
<dbReference type="EMBL" id="JBEAFC010000005">
    <property type="protein sequence ID" value="KAL1556574.1"/>
    <property type="molecule type" value="Genomic_DNA"/>
</dbReference>
<evidence type="ECO:0000256" key="2">
    <source>
        <dbReference type="SAM" id="SignalP"/>
    </source>
</evidence>
<dbReference type="AlphaFoldDB" id="A0ABD1HKD3"/>
<feature type="chain" id="PRO_5044809137" evidence="2">
    <location>
        <begin position="21"/>
        <end position="353"/>
    </location>
</feature>
<accession>A0ABD1HKD3</accession>
<dbReference type="SUPFAM" id="SSF101898">
    <property type="entry name" value="NHL repeat"/>
    <property type="match status" value="1"/>
</dbReference>
<comment type="caution">
    <text evidence="3">The sequence shown here is derived from an EMBL/GenBank/DDBJ whole genome shotgun (WGS) entry which is preliminary data.</text>
</comment>
<dbReference type="Gene3D" id="2.120.10.30">
    <property type="entry name" value="TolB, C-terminal domain"/>
    <property type="match status" value="1"/>
</dbReference>
<proteinExistence type="predicted"/>
<dbReference type="PANTHER" id="PTHR31460:SF3">
    <property type="entry name" value="MESOCENTIN"/>
    <property type="match status" value="1"/>
</dbReference>
<dbReference type="InterPro" id="IPR053224">
    <property type="entry name" value="Sensory_adhesion_molecule"/>
</dbReference>
<dbReference type="PANTHER" id="PTHR31460">
    <property type="match status" value="1"/>
</dbReference>